<dbReference type="AlphaFoldDB" id="A0A6S6R3S9"/>
<dbReference type="EMBL" id="AP023367">
    <property type="protein sequence ID" value="BCJ96019.1"/>
    <property type="molecule type" value="Genomic_DNA"/>
</dbReference>
<dbReference type="Pfam" id="PF01471">
    <property type="entry name" value="PG_binding_1"/>
    <property type="match status" value="1"/>
</dbReference>
<accession>A0A6S6R3S9</accession>
<dbReference type="SUPFAM" id="SSF47090">
    <property type="entry name" value="PGBD-like"/>
    <property type="match status" value="1"/>
</dbReference>
<proteinExistence type="predicted"/>
<gene>
    <name evidence="1" type="primary">sleC_2</name>
    <name evidence="1" type="ORF">acsn021_35880</name>
</gene>
<dbReference type="InterPro" id="IPR036366">
    <property type="entry name" value="PGBDSf"/>
</dbReference>
<dbReference type="RefSeq" id="WP_184092401.1">
    <property type="nucleotide sequence ID" value="NZ_AP023367.1"/>
</dbReference>
<evidence type="ECO:0000313" key="1">
    <source>
        <dbReference type="EMBL" id="BCJ96019.1"/>
    </source>
</evidence>
<sequence length="423" mass="47264">MDINNNYGYPPQEETQAYGKLQIKVLCELGSRPIETATVQIYHKEDPNTILHTLDTDSSGIVNEVVLPAPPAKYSMAPSENQPYSEYILVFSAPGLQTVLIDGVQILPDVTAIQKISLPRLEDRNSDSKIIIIKPHLLFGNYPAKIPEADVKPDAETGVDNPVVIPNFITVHDGTPANSSSKNYIVAFKDYIKNVVSSQIYATWPSESIYANVLATLSFTLNRYYTNWYRNQGYDFDITSSTAHDQLWIYGRSVYLNISLAVDYIFNYFLARPEILQPILTQICTGISTDCPNMMSLWGSKELGAASYQALGILQRYYGSDIYISSSDDVRGIPYPWPGYAIKLNSSGDEVKQIQEELEILSRIYIRIPVTVTDGYFGPITEDAVKGFQEIFNYPVTGIIDAATWYGISQQYGSILSGRDICL</sequence>
<reference evidence="1 2" key="1">
    <citation type="journal article" date="2016" name="Int. J. Syst. Evol. Microbiol.">
        <title>Descriptions of Anaerotaenia torta gen. nov., sp. nov. and Anaerocolumna cellulosilytica gen. nov., sp. nov. isolated from a methanogenic reactor of cattle waste.</title>
        <authorList>
            <person name="Uek A."/>
            <person name="Ohtaki Y."/>
            <person name="Kaku N."/>
            <person name="Ueki K."/>
        </authorList>
    </citation>
    <scope>NUCLEOTIDE SEQUENCE [LARGE SCALE GENOMIC DNA]</scope>
    <source>
        <strain evidence="1 2">SN021</strain>
    </source>
</reference>
<dbReference type="InterPro" id="IPR002477">
    <property type="entry name" value="Peptidoglycan-bd-like"/>
</dbReference>
<dbReference type="InterPro" id="IPR013693">
    <property type="entry name" value="SpoIID/LytB_N"/>
</dbReference>
<dbReference type="KEGG" id="acel:acsn021_35880"/>
<protein>
    <submittedName>
        <fullName evidence="1">Peptidoglycan-binding protein</fullName>
    </submittedName>
</protein>
<dbReference type="InterPro" id="IPR036365">
    <property type="entry name" value="PGBD-like_sf"/>
</dbReference>
<name>A0A6S6R3S9_9FIRM</name>
<dbReference type="Pfam" id="PF08486">
    <property type="entry name" value="SpoIID"/>
    <property type="match status" value="1"/>
</dbReference>
<dbReference type="Gene3D" id="1.10.101.10">
    <property type="entry name" value="PGBD-like superfamily/PGBD"/>
    <property type="match status" value="1"/>
</dbReference>
<dbReference type="Proteomes" id="UP000515561">
    <property type="component" value="Chromosome"/>
</dbReference>
<organism evidence="1 2">
    <name type="scientific">Anaerocolumna cellulosilytica</name>
    <dbReference type="NCBI Taxonomy" id="433286"/>
    <lineage>
        <taxon>Bacteria</taxon>
        <taxon>Bacillati</taxon>
        <taxon>Bacillota</taxon>
        <taxon>Clostridia</taxon>
        <taxon>Lachnospirales</taxon>
        <taxon>Lachnospiraceae</taxon>
        <taxon>Anaerocolumna</taxon>
    </lineage>
</organism>
<keyword evidence="2" id="KW-1185">Reference proteome</keyword>
<evidence type="ECO:0000313" key="2">
    <source>
        <dbReference type="Proteomes" id="UP000515561"/>
    </source>
</evidence>